<evidence type="ECO:0000313" key="11">
    <source>
        <dbReference type="EMBL" id="OGK25869.1"/>
    </source>
</evidence>
<dbReference type="PRINTS" id="PR01755">
    <property type="entry name" value="SECFTRNLCASE"/>
</dbReference>
<comment type="caution">
    <text evidence="11">The sequence shown here is derived from an EMBL/GenBank/DDBJ whole genome shotgun (WGS) entry which is preliminary data.</text>
</comment>
<dbReference type="Pfam" id="PF07549">
    <property type="entry name" value="Sec_GG"/>
    <property type="match status" value="1"/>
</dbReference>
<keyword evidence="3 9" id="KW-1003">Cell membrane</keyword>
<keyword evidence="8 9" id="KW-0472">Membrane</keyword>
<dbReference type="Gene3D" id="1.20.1640.10">
    <property type="entry name" value="Multidrug efflux transporter AcrB transmembrane domain"/>
    <property type="match status" value="1"/>
</dbReference>
<gene>
    <name evidence="9" type="primary">secF</name>
    <name evidence="11" type="ORF">A3C25_03995</name>
</gene>
<keyword evidence="4 9" id="KW-0812">Transmembrane</keyword>
<dbReference type="HAMAP" id="MF_01464_B">
    <property type="entry name" value="SecF_B"/>
    <property type="match status" value="1"/>
</dbReference>
<feature type="transmembrane region" description="Helical" evidence="9">
    <location>
        <begin position="231"/>
        <end position="248"/>
    </location>
</feature>
<dbReference type="InterPro" id="IPR022646">
    <property type="entry name" value="SecD/SecF_CS"/>
</dbReference>
<dbReference type="GO" id="GO:0043952">
    <property type="term" value="P:protein transport by the Sec complex"/>
    <property type="evidence" value="ECO:0007669"/>
    <property type="project" value="UniProtKB-UniRule"/>
</dbReference>
<dbReference type="GO" id="GO:0015450">
    <property type="term" value="F:protein-transporting ATPase activity"/>
    <property type="evidence" value="ECO:0007669"/>
    <property type="project" value="InterPro"/>
</dbReference>
<sequence length="287" mass="32524">MVSFLKYKWLYFLISAVVIGAGIFSMVFWGFRYSIDFVGGTNIEYAVDKKIGEKQLKDVLKEYKIEALTILINDKKIAIRSKSIDEQKELKIRNYFDSKFKTKATLLLFETVGPVIGKETIRKTTLASLLALLGILLYMSFTFKSFYFALSAILALIHDFLVVIGTYSLFSHFFGAEVDLLFVTALLTTMSFSVHDTIVIFDKIREYGTRDKSAIEYYANKALSETLVRSLNNSMTIIFMLLALILLGGSTIRFFVAALLVGTLTGTYSSPFVATPILVWLEKRKKR</sequence>
<evidence type="ECO:0000313" key="12">
    <source>
        <dbReference type="Proteomes" id="UP000177913"/>
    </source>
</evidence>
<dbReference type="Pfam" id="PF02355">
    <property type="entry name" value="SecD_SecF_C"/>
    <property type="match status" value="1"/>
</dbReference>
<dbReference type="EMBL" id="MFZO01000001">
    <property type="protein sequence ID" value="OGK25869.1"/>
    <property type="molecule type" value="Genomic_DNA"/>
</dbReference>
<comment type="function">
    <text evidence="9">Part of the Sec protein translocase complex. Interacts with the SecYEG preprotein conducting channel. SecDF uses the proton motive force (PMF) to complete protein translocation after the ATP-dependent function of SecA.</text>
</comment>
<dbReference type="NCBIfam" id="TIGR00966">
    <property type="entry name" value="transloc_SecF"/>
    <property type="match status" value="1"/>
</dbReference>
<dbReference type="PANTHER" id="PTHR30081">
    <property type="entry name" value="PROTEIN-EXPORT MEMBRANE PROTEIN SEC"/>
    <property type="match status" value="1"/>
</dbReference>
<dbReference type="InterPro" id="IPR005665">
    <property type="entry name" value="SecF_bac"/>
</dbReference>
<dbReference type="AlphaFoldDB" id="A0A1F7H3P0"/>
<feature type="transmembrane region" description="Helical" evidence="9">
    <location>
        <begin position="121"/>
        <end position="139"/>
    </location>
</feature>
<evidence type="ECO:0000256" key="8">
    <source>
        <dbReference type="ARBA" id="ARBA00023136"/>
    </source>
</evidence>
<evidence type="ECO:0000256" key="1">
    <source>
        <dbReference type="ARBA" id="ARBA00004651"/>
    </source>
</evidence>
<keyword evidence="2 9" id="KW-0813">Transport</keyword>
<dbReference type="GO" id="GO:0065002">
    <property type="term" value="P:intracellular protein transmembrane transport"/>
    <property type="evidence" value="ECO:0007669"/>
    <property type="project" value="UniProtKB-UniRule"/>
</dbReference>
<keyword evidence="5 9" id="KW-0653">Protein transport</keyword>
<feature type="transmembrane region" description="Helical" evidence="9">
    <location>
        <begin position="254"/>
        <end position="281"/>
    </location>
</feature>
<proteinExistence type="inferred from homology"/>
<evidence type="ECO:0000256" key="4">
    <source>
        <dbReference type="ARBA" id="ARBA00022692"/>
    </source>
</evidence>
<evidence type="ECO:0000256" key="9">
    <source>
        <dbReference type="HAMAP-Rule" id="MF_01464"/>
    </source>
</evidence>
<dbReference type="InterPro" id="IPR022813">
    <property type="entry name" value="SecD/SecF_arch_bac"/>
</dbReference>
<dbReference type="GO" id="GO:0006605">
    <property type="term" value="P:protein targeting"/>
    <property type="evidence" value="ECO:0007669"/>
    <property type="project" value="UniProtKB-UniRule"/>
</dbReference>
<protein>
    <recommendedName>
        <fullName evidence="9">Protein-export membrane protein SecF</fullName>
    </recommendedName>
</protein>
<dbReference type="SUPFAM" id="SSF82866">
    <property type="entry name" value="Multidrug efflux transporter AcrB transmembrane domain"/>
    <property type="match status" value="1"/>
</dbReference>
<keyword evidence="6 9" id="KW-1133">Transmembrane helix</keyword>
<dbReference type="InterPro" id="IPR048634">
    <property type="entry name" value="SecD_SecF_C"/>
</dbReference>
<evidence type="ECO:0000256" key="6">
    <source>
        <dbReference type="ARBA" id="ARBA00022989"/>
    </source>
</evidence>
<dbReference type="GO" id="GO:0005886">
    <property type="term" value="C:plasma membrane"/>
    <property type="evidence" value="ECO:0007669"/>
    <property type="project" value="UniProtKB-SubCell"/>
</dbReference>
<dbReference type="PANTHER" id="PTHR30081:SF8">
    <property type="entry name" value="PROTEIN TRANSLOCASE SUBUNIT SECF"/>
    <property type="match status" value="1"/>
</dbReference>
<comment type="similarity">
    <text evidence="9">Belongs to the SecD/SecF family. SecF subfamily.</text>
</comment>
<evidence type="ECO:0000256" key="3">
    <source>
        <dbReference type="ARBA" id="ARBA00022475"/>
    </source>
</evidence>
<evidence type="ECO:0000256" key="7">
    <source>
        <dbReference type="ARBA" id="ARBA00023010"/>
    </source>
</evidence>
<evidence type="ECO:0000256" key="5">
    <source>
        <dbReference type="ARBA" id="ARBA00022927"/>
    </source>
</evidence>
<feature type="domain" description="Protein export membrane protein SecD/SecF C-terminal" evidence="10">
    <location>
        <begin position="100"/>
        <end position="283"/>
    </location>
</feature>
<organism evidence="11 12">
    <name type="scientific">Candidatus Roizmanbacteria bacterium RIFCSPHIGHO2_02_FULL_38_11</name>
    <dbReference type="NCBI Taxonomy" id="1802039"/>
    <lineage>
        <taxon>Bacteria</taxon>
        <taxon>Candidatus Roizmaniibacteriota</taxon>
    </lineage>
</organism>
<name>A0A1F7H3P0_9BACT</name>
<dbReference type="InterPro" id="IPR022645">
    <property type="entry name" value="SecD/SecF_bac"/>
</dbReference>
<comment type="subunit">
    <text evidence="9">Forms a complex with SecD. Part of the essential Sec protein translocation apparatus which comprises SecA, SecYEG and auxiliary proteins SecDF. Other proteins may also be involved.</text>
</comment>
<dbReference type="Proteomes" id="UP000177913">
    <property type="component" value="Unassembled WGS sequence"/>
</dbReference>
<feature type="transmembrane region" description="Helical" evidence="9">
    <location>
        <begin position="180"/>
        <end position="201"/>
    </location>
</feature>
<reference evidence="11 12" key="1">
    <citation type="journal article" date="2016" name="Nat. Commun.">
        <title>Thousands of microbial genomes shed light on interconnected biogeochemical processes in an aquifer system.</title>
        <authorList>
            <person name="Anantharaman K."/>
            <person name="Brown C.T."/>
            <person name="Hug L.A."/>
            <person name="Sharon I."/>
            <person name="Castelle C.J."/>
            <person name="Probst A.J."/>
            <person name="Thomas B.C."/>
            <person name="Singh A."/>
            <person name="Wilkins M.J."/>
            <person name="Karaoz U."/>
            <person name="Brodie E.L."/>
            <person name="Williams K.H."/>
            <person name="Hubbard S.S."/>
            <person name="Banfield J.F."/>
        </authorList>
    </citation>
    <scope>NUCLEOTIDE SEQUENCE [LARGE SCALE GENOMIC DNA]</scope>
</reference>
<keyword evidence="7 9" id="KW-0811">Translocation</keyword>
<evidence type="ECO:0000256" key="2">
    <source>
        <dbReference type="ARBA" id="ARBA00022448"/>
    </source>
</evidence>
<comment type="subcellular location">
    <subcellularLocation>
        <location evidence="1 9">Cell membrane</location>
        <topology evidence="1 9">Multi-pass membrane protein</topology>
    </subcellularLocation>
</comment>
<feature type="transmembrane region" description="Helical" evidence="9">
    <location>
        <begin position="9"/>
        <end position="31"/>
    </location>
</feature>
<accession>A0A1F7H3P0</accession>
<feature type="transmembrane region" description="Helical" evidence="9">
    <location>
        <begin position="146"/>
        <end position="168"/>
    </location>
</feature>
<evidence type="ECO:0000259" key="10">
    <source>
        <dbReference type="Pfam" id="PF02355"/>
    </source>
</evidence>